<dbReference type="Proteomes" id="UP000673447">
    <property type="component" value="Unassembled WGS sequence"/>
</dbReference>
<sequence length="209" mass="22772">MKLYYATNSCSLSPHIIANEAGIVLELEKVDIGRAPHRTAAGEDFATINPKGYVPALRLEDGSLLTEGLAIALYLADLAPQSGLAPAEGTAERYRLLEWLTFIGTELHKAYSPWLFHPELGETAQQAARAKIVGRLALIEKHLATNAYLLGERFGAADAYAFTVIGWSRFVDIDLAPFPHLRDYLQRIAARPAVREAMRAEGMALAAAA</sequence>
<dbReference type="AlphaFoldDB" id="A0A940X1J3"/>
<dbReference type="InterPro" id="IPR040079">
    <property type="entry name" value="Glutathione_S-Trfase"/>
</dbReference>
<dbReference type="EMBL" id="JAGKTC010000001">
    <property type="protein sequence ID" value="MBP3984065.1"/>
    <property type="molecule type" value="Genomic_DNA"/>
</dbReference>
<keyword evidence="4" id="KW-1185">Reference proteome</keyword>
<evidence type="ECO:0000259" key="1">
    <source>
        <dbReference type="PROSITE" id="PS50404"/>
    </source>
</evidence>
<evidence type="ECO:0000313" key="3">
    <source>
        <dbReference type="EMBL" id="MBP3984065.1"/>
    </source>
</evidence>
<dbReference type="Gene3D" id="1.20.1050.10">
    <property type="match status" value="1"/>
</dbReference>
<dbReference type="PANTHER" id="PTHR44051">
    <property type="entry name" value="GLUTATHIONE S-TRANSFERASE-RELATED"/>
    <property type="match status" value="1"/>
</dbReference>
<dbReference type="CDD" id="cd03057">
    <property type="entry name" value="GST_N_Beta"/>
    <property type="match status" value="1"/>
</dbReference>
<proteinExistence type="predicted"/>
<dbReference type="InterPro" id="IPR036249">
    <property type="entry name" value="Thioredoxin-like_sf"/>
</dbReference>
<evidence type="ECO:0000259" key="2">
    <source>
        <dbReference type="PROSITE" id="PS50405"/>
    </source>
</evidence>
<name>A0A940X1J3_9GAMM</name>
<feature type="domain" description="GST C-terminal" evidence="2">
    <location>
        <begin position="89"/>
        <end position="209"/>
    </location>
</feature>
<feature type="domain" description="GST N-terminal" evidence="1">
    <location>
        <begin position="1"/>
        <end position="83"/>
    </location>
</feature>
<dbReference type="GO" id="GO:0004364">
    <property type="term" value="F:glutathione transferase activity"/>
    <property type="evidence" value="ECO:0007669"/>
    <property type="project" value="UniProtKB-EC"/>
</dbReference>
<reference evidence="3" key="2">
    <citation type="submission" date="2021-03" db="EMBL/GenBank/DDBJ databases">
        <authorList>
            <person name="Cao W."/>
        </authorList>
    </citation>
    <scope>NUCLEOTIDE SEQUENCE</scope>
    <source>
        <strain evidence="3">110414</strain>
    </source>
</reference>
<reference evidence="3" key="1">
    <citation type="journal article" date="2016" name="Int. J. Syst. Evol. Microbiol.">
        <title>Pseudoxanthomonas helianthi sp. nov., isolated from roots of Jerusalem artichoke (Helianthus tuberosus).</title>
        <authorList>
            <person name="Kittiwongwattana C."/>
            <person name="Thawai C."/>
        </authorList>
    </citation>
    <scope>NUCLEOTIDE SEQUENCE</scope>
    <source>
        <strain evidence="3">110414</strain>
    </source>
</reference>
<dbReference type="InterPro" id="IPR036282">
    <property type="entry name" value="Glutathione-S-Trfase_C_sf"/>
</dbReference>
<dbReference type="Pfam" id="PF13409">
    <property type="entry name" value="GST_N_2"/>
    <property type="match status" value="1"/>
</dbReference>
<dbReference type="Gene3D" id="3.40.30.10">
    <property type="entry name" value="Glutaredoxin"/>
    <property type="match status" value="1"/>
</dbReference>
<dbReference type="CDD" id="cd03188">
    <property type="entry name" value="GST_C_Beta"/>
    <property type="match status" value="1"/>
</dbReference>
<protein>
    <submittedName>
        <fullName evidence="3">Glutathione transferase GstA</fullName>
        <ecNumber evidence="3">2.5.1.18</ecNumber>
    </submittedName>
</protein>
<dbReference type="SFLD" id="SFLDS00019">
    <property type="entry name" value="Glutathione_Transferase_(cytos"/>
    <property type="match status" value="1"/>
</dbReference>
<dbReference type="SUPFAM" id="SSF52833">
    <property type="entry name" value="Thioredoxin-like"/>
    <property type="match status" value="1"/>
</dbReference>
<dbReference type="PANTHER" id="PTHR44051:SF8">
    <property type="entry name" value="GLUTATHIONE S-TRANSFERASE GSTA"/>
    <property type="match status" value="1"/>
</dbReference>
<dbReference type="PROSITE" id="PS50404">
    <property type="entry name" value="GST_NTER"/>
    <property type="match status" value="1"/>
</dbReference>
<dbReference type="InterPro" id="IPR004046">
    <property type="entry name" value="GST_C"/>
</dbReference>
<evidence type="ECO:0000313" key="4">
    <source>
        <dbReference type="Proteomes" id="UP000673447"/>
    </source>
</evidence>
<comment type="caution">
    <text evidence="3">The sequence shown here is derived from an EMBL/GenBank/DDBJ whole genome shotgun (WGS) entry which is preliminary data.</text>
</comment>
<dbReference type="SFLD" id="SFLDG01150">
    <property type="entry name" value="Main.1:_Beta-like"/>
    <property type="match status" value="1"/>
</dbReference>
<dbReference type="InterPro" id="IPR010987">
    <property type="entry name" value="Glutathione-S-Trfase_C-like"/>
</dbReference>
<accession>A0A940X1J3</accession>
<dbReference type="SUPFAM" id="SSF47616">
    <property type="entry name" value="GST C-terminal domain-like"/>
    <property type="match status" value="1"/>
</dbReference>
<dbReference type="RefSeq" id="WP_210535861.1">
    <property type="nucleotide sequence ID" value="NZ_JAGKTC010000001.1"/>
</dbReference>
<organism evidence="3 4">
    <name type="scientific">Pseudoxanthomonas helianthi</name>
    <dbReference type="NCBI Taxonomy" id="1453541"/>
    <lineage>
        <taxon>Bacteria</taxon>
        <taxon>Pseudomonadati</taxon>
        <taxon>Pseudomonadota</taxon>
        <taxon>Gammaproteobacteria</taxon>
        <taxon>Lysobacterales</taxon>
        <taxon>Lysobacteraceae</taxon>
        <taxon>Pseudoxanthomonas</taxon>
    </lineage>
</organism>
<keyword evidence="3" id="KW-0808">Transferase</keyword>
<dbReference type="EC" id="2.5.1.18" evidence="3"/>
<dbReference type="NCBIfam" id="NF007831">
    <property type="entry name" value="PRK10542.1"/>
    <property type="match status" value="1"/>
</dbReference>
<gene>
    <name evidence="3" type="primary">gstA</name>
    <name evidence="3" type="ORF">J5837_06450</name>
</gene>
<dbReference type="Pfam" id="PF00043">
    <property type="entry name" value="GST_C"/>
    <property type="match status" value="1"/>
</dbReference>
<dbReference type="PROSITE" id="PS50405">
    <property type="entry name" value="GST_CTER"/>
    <property type="match status" value="1"/>
</dbReference>
<dbReference type="SFLD" id="SFLDG00358">
    <property type="entry name" value="Main_(cytGST)"/>
    <property type="match status" value="1"/>
</dbReference>
<dbReference type="InterPro" id="IPR004045">
    <property type="entry name" value="Glutathione_S-Trfase_N"/>
</dbReference>